<gene>
    <name evidence="1" type="ORF">S12H4_20124</name>
</gene>
<evidence type="ECO:0000313" key="1">
    <source>
        <dbReference type="EMBL" id="GAI73610.1"/>
    </source>
</evidence>
<reference evidence="1" key="1">
    <citation type="journal article" date="2014" name="Front. Microbiol.">
        <title>High frequency of phylogenetically diverse reductive dehalogenase-homologous genes in deep subseafloor sedimentary metagenomes.</title>
        <authorList>
            <person name="Kawai M."/>
            <person name="Futagami T."/>
            <person name="Toyoda A."/>
            <person name="Takaki Y."/>
            <person name="Nishi S."/>
            <person name="Hori S."/>
            <person name="Arai W."/>
            <person name="Tsubouchi T."/>
            <person name="Morono Y."/>
            <person name="Uchiyama I."/>
            <person name="Ito T."/>
            <person name="Fujiyama A."/>
            <person name="Inagaki F."/>
            <person name="Takami H."/>
        </authorList>
    </citation>
    <scope>NUCLEOTIDE SEQUENCE</scope>
    <source>
        <strain evidence="1">Expedition CK06-06</strain>
    </source>
</reference>
<feature type="non-terminal residue" evidence="1">
    <location>
        <position position="1"/>
    </location>
</feature>
<organism evidence="1">
    <name type="scientific">marine sediment metagenome</name>
    <dbReference type="NCBI Taxonomy" id="412755"/>
    <lineage>
        <taxon>unclassified sequences</taxon>
        <taxon>metagenomes</taxon>
        <taxon>ecological metagenomes</taxon>
    </lineage>
</organism>
<name>X1SDW9_9ZZZZ</name>
<dbReference type="EMBL" id="BARW01010153">
    <property type="protein sequence ID" value="GAI73610.1"/>
    <property type="molecule type" value="Genomic_DNA"/>
</dbReference>
<comment type="caution">
    <text evidence="1">The sequence shown here is derived from an EMBL/GenBank/DDBJ whole genome shotgun (WGS) entry which is preliminary data.</text>
</comment>
<protein>
    <submittedName>
        <fullName evidence="1">Uncharacterized protein</fullName>
    </submittedName>
</protein>
<dbReference type="AlphaFoldDB" id="X1SDW9"/>
<proteinExistence type="predicted"/>
<sequence>LGKEINQSTHPALVLAELYRANKIENYDTAFVRVMTTENIELC</sequence>
<accession>X1SDW9</accession>